<keyword evidence="1" id="KW-0479">Metal-binding</keyword>
<dbReference type="EMBL" id="FR904905">
    <property type="protein sequence ID" value="CDQ73470.1"/>
    <property type="molecule type" value="Genomic_DNA"/>
</dbReference>
<evidence type="ECO:0000256" key="4">
    <source>
        <dbReference type="PROSITE-ProRule" id="PRU00175"/>
    </source>
</evidence>
<dbReference type="InterPro" id="IPR017907">
    <property type="entry name" value="Znf_RING_CS"/>
</dbReference>
<protein>
    <recommendedName>
        <fullName evidence="6">RING-type domain-containing protein</fullName>
    </recommendedName>
</protein>
<dbReference type="Proteomes" id="UP000193380">
    <property type="component" value="Unassembled WGS sequence"/>
</dbReference>
<dbReference type="STRING" id="8022.A0A060X9D6"/>
<dbReference type="InterPro" id="IPR013083">
    <property type="entry name" value="Znf_RING/FYVE/PHD"/>
</dbReference>
<dbReference type="PANTHER" id="PTHR25465:SF5">
    <property type="entry name" value="E3 UBIQUITIN_ISG15 LIGASE TRIM25-RELATED"/>
    <property type="match status" value="1"/>
</dbReference>
<evidence type="ECO:0000259" key="6">
    <source>
        <dbReference type="PROSITE" id="PS50089"/>
    </source>
</evidence>
<feature type="domain" description="RING-type" evidence="6">
    <location>
        <begin position="82"/>
        <end position="124"/>
    </location>
</feature>
<dbReference type="CDD" id="cd19769">
    <property type="entry name" value="Bbox2_TRIM16-like"/>
    <property type="match status" value="1"/>
</dbReference>
<name>A0A060X9D6_ONCMY</name>
<dbReference type="Gene3D" id="4.10.830.40">
    <property type="match status" value="1"/>
</dbReference>
<dbReference type="Pfam" id="PF15227">
    <property type="entry name" value="zf-C3HC4_4"/>
    <property type="match status" value="1"/>
</dbReference>
<reference evidence="7" key="2">
    <citation type="submission" date="2014-03" db="EMBL/GenBank/DDBJ databases">
        <authorList>
            <person name="Genoscope - CEA"/>
        </authorList>
    </citation>
    <scope>NUCLEOTIDE SEQUENCE</scope>
</reference>
<keyword evidence="5" id="KW-1133">Transmembrane helix</keyword>
<keyword evidence="2 4" id="KW-0863">Zinc-finger</keyword>
<keyword evidence="5" id="KW-0812">Transmembrane</keyword>
<accession>A0A060X9D6</accession>
<proteinExistence type="predicted"/>
<evidence type="ECO:0000256" key="3">
    <source>
        <dbReference type="ARBA" id="ARBA00022833"/>
    </source>
</evidence>
<dbReference type="Gene3D" id="3.30.40.10">
    <property type="entry name" value="Zinc/RING finger domain, C3HC4 (zinc finger)"/>
    <property type="match status" value="1"/>
</dbReference>
<dbReference type="AlphaFoldDB" id="A0A060X9D6"/>
<dbReference type="GO" id="GO:0008270">
    <property type="term" value="F:zinc ion binding"/>
    <property type="evidence" value="ECO:0007669"/>
    <property type="project" value="UniProtKB-KW"/>
</dbReference>
<keyword evidence="3" id="KW-0862">Zinc</keyword>
<gene>
    <name evidence="7" type="ORF">GSONMT00033530001</name>
</gene>
<dbReference type="InterPro" id="IPR051051">
    <property type="entry name" value="E3_ubiq-ligase_TRIM/RNF"/>
</dbReference>
<reference evidence="7" key="1">
    <citation type="journal article" date="2014" name="Nat. Commun.">
        <title>The rainbow trout genome provides novel insights into evolution after whole-genome duplication in vertebrates.</title>
        <authorList>
            <person name="Berthelot C."/>
            <person name="Brunet F."/>
            <person name="Chalopin D."/>
            <person name="Juanchich A."/>
            <person name="Bernard M."/>
            <person name="Noel B."/>
            <person name="Bento P."/>
            <person name="Da Silva C."/>
            <person name="Labadie K."/>
            <person name="Alberti A."/>
            <person name="Aury J.M."/>
            <person name="Louis A."/>
            <person name="Dehais P."/>
            <person name="Bardou P."/>
            <person name="Montfort J."/>
            <person name="Klopp C."/>
            <person name="Cabau C."/>
            <person name="Gaspin C."/>
            <person name="Thorgaard G.H."/>
            <person name="Boussaha M."/>
            <person name="Quillet E."/>
            <person name="Guyomard R."/>
            <person name="Galiana D."/>
            <person name="Bobe J."/>
            <person name="Volff J.N."/>
            <person name="Genet C."/>
            <person name="Wincker P."/>
            <person name="Jaillon O."/>
            <person name="Roest Crollius H."/>
            <person name="Guiguen Y."/>
        </authorList>
    </citation>
    <scope>NUCLEOTIDE SEQUENCE [LARGE SCALE GENOMIC DNA]</scope>
</reference>
<evidence type="ECO:0000256" key="1">
    <source>
        <dbReference type="ARBA" id="ARBA00022723"/>
    </source>
</evidence>
<dbReference type="Gene3D" id="3.30.160.60">
    <property type="entry name" value="Classic Zinc Finger"/>
    <property type="match status" value="1"/>
</dbReference>
<dbReference type="SMART" id="SM00184">
    <property type="entry name" value="RING"/>
    <property type="match status" value="1"/>
</dbReference>
<dbReference type="PANTHER" id="PTHR25465">
    <property type="entry name" value="B-BOX DOMAIN CONTAINING"/>
    <property type="match status" value="1"/>
</dbReference>
<dbReference type="SUPFAM" id="SSF57850">
    <property type="entry name" value="RING/U-box"/>
    <property type="match status" value="1"/>
</dbReference>
<organism evidence="7 8">
    <name type="scientific">Oncorhynchus mykiss</name>
    <name type="common">Rainbow trout</name>
    <name type="synonym">Salmo gairdneri</name>
    <dbReference type="NCBI Taxonomy" id="8022"/>
    <lineage>
        <taxon>Eukaryota</taxon>
        <taxon>Metazoa</taxon>
        <taxon>Chordata</taxon>
        <taxon>Craniata</taxon>
        <taxon>Vertebrata</taxon>
        <taxon>Euteleostomi</taxon>
        <taxon>Actinopterygii</taxon>
        <taxon>Neopterygii</taxon>
        <taxon>Teleostei</taxon>
        <taxon>Protacanthopterygii</taxon>
        <taxon>Salmoniformes</taxon>
        <taxon>Salmonidae</taxon>
        <taxon>Salmoninae</taxon>
        <taxon>Oncorhynchus</taxon>
    </lineage>
</organism>
<sequence length="328" mass="37360">MSRANTWASARPDPLNRTITGGETLTHIHSHLHLHTLTHIIHIYTLKSGLDINSKVIWCYSMFLLCINMAEATLEDKDLITCSICLDLLKDPVTTACGHSYCMGCINDCWNQDDLKGNYSCPLCMERFTPKPVLKKNILLAELVEKQKKTGLRSTPPALCYAVPGDVECDLCTGRKLKAIQSCLVCLASYCKTHLQPHYDSPAFKKHKKKLVEASTQLQDKIFPHHGSLLDDYCCTHQQCIFLLFVMDEHRGHDTVSAERRKKQQRRPGHRYATQVMRPQHFQYMQLTMKPTFQAAAPCMFSTQHTSGQNMGLCLFISIVLFVWLFLL</sequence>
<dbReference type="InterPro" id="IPR001841">
    <property type="entry name" value="Znf_RING"/>
</dbReference>
<dbReference type="PROSITE" id="PS50089">
    <property type="entry name" value="ZF_RING_2"/>
    <property type="match status" value="1"/>
</dbReference>
<evidence type="ECO:0000313" key="7">
    <source>
        <dbReference type="EMBL" id="CDQ73470.1"/>
    </source>
</evidence>
<evidence type="ECO:0000256" key="5">
    <source>
        <dbReference type="SAM" id="Phobius"/>
    </source>
</evidence>
<dbReference type="PaxDb" id="8022-A0A060X9D6"/>
<keyword evidence="5" id="KW-0472">Membrane</keyword>
<evidence type="ECO:0000313" key="8">
    <source>
        <dbReference type="Proteomes" id="UP000193380"/>
    </source>
</evidence>
<dbReference type="PROSITE" id="PS00518">
    <property type="entry name" value="ZF_RING_1"/>
    <property type="match status" value="1"/>
</dbReference>
<feature type="transmembrane region" description="Helical" evidence="5">
    <location>
        <begin position="308"/>
        <end position="327"/>
    </location>
</feature>
<evidence type="ECO:0000256" key="2">
    <source>
        <dbReference type="ARBA" id="ARBA00022771"/>
    </source>
</evidence>